<protein>
    <submittedName>
        <fullName evidence="1">SAM-dependent methyltransferase</fullName>
    </submittedName>
</protein>
<dbReference type="GO" id="GO:0032259">
    <property type="term" value="P:methylation"/>
    <property type="evidence" value="ECO:0007669"/>
    <property type="project" value="UniProtKB-KW"/>
</dbReference>
<organism evidence="1 2">
    <name type="scientific">Algoriphagus iocasae</name>
    <dbReference type="NCBI Taxonomy" id="1836499"/>
    <lineage>
        <taxon>Bacteria</taxon>
        <taxon>Pseudomonadati</taxon>
        <taxon>Bacteroidota</taxon>
        <taxon>Cytophagia</taxon>
        <taxon>Cytophagales</taxon>
        <taxon>Cyclobacteriaceae</taxon>
        <taxon>Algoriphagus</taxon>
    </lineage>
</organism>
<comment type="caution">
    <text evidence="1">The sequence shown here is derived from an EMBL/GenBank/DDBJ whole genome shotgun (WGS) entry which is preliminary data.</text>
</comment>
<accession>A0A841MPL4</accession>
<evidence type="ECO:0000313" key="1">
    <source>
        <dbReference type="EMBL" id="MBB6326126.1"/>
    </source>
</evidence>
<keyword evidence="2" id="KW-1185">Reference proteome</keyword>
<dbReference type="InterPro" id="IPR029063">
    <property type="entry name" value="SAM-dependent_MTases_sf"/>
</dbReference>
<dbReference type="EMBL" id="JACIJO010000002">
    <property type="protein sequence ID" value="MBB6326126.1"/>
    <property type="molecule type" value="Genomic_DNA"/>
</dbReference>
<keyword evidence="1" id="KW-0489">Methyltransferase</keyword>
<evidence type="ECO:0000313" key="2">
    <source>
        <dbReference type="Proteomes" id="UP000588604"/>
    </source>
</evidence>
<sequence>MKDDYSFIAPYYNRLAKMVFGRKLQEAKNCFVSEIEVKKILLIGGGDGMDYREIAKKLHGQYWEKSQSMLELAKGNLSESSLSFHLGEFKPDGSVLFDEVWLHFVLDTMEDQEISNLIAFLRSAIKTNGRLYFVDFFEAKSLWQKGIQEVMLGFFRVFAAHKRKNIPDYEKLFLQDGWVKSEEKNLMKGWVRAQIWSHH</sequence>
<dbReference type="AlphaFoldDB" id="A0A841MPL4"/>
<reference evidence="1 2" key="1">
    <citation type="submission" date="2020-08" db="EMBL/GenBank/DDBJ databases">
        <title>Genomic Encyclopedia of Type Strains, Phase IV (KMG-IV): sequencing the most valuable type-strain genomes for metagenomic binning, comparative biology and taxonomic classification.</title>
        <authorList>
            <person name="Goeker M."/>
        </authorList>
    </citation>
    <scope>NUCLEOTIDE SEQUENCE [LARGE SCALE GENOMIC DNA]</scope>
    <source>
        <strain evidence="1 2">DSM 102044</strain>
    </source>
</reference>
<name>A0A841MPL4_9BACT</name>
<dbReference type="GO" id="GO:0008168">
    <property type="term" value="F:methyltransferase activity"/>
    <property type="evidence" value="ECO:0007669"/>
    <property type="project" value="UniProtKB-KW"/>
</dbReference>
<gene>
    <name evidence="1" type="ORF">FHS59_001754</name>
</gene>
<dbReference type="Proteomes" id="UP000588604">
    <property type="component" value="Unassembled WGS sequence"/>
</dbReference>
<keyword evidence="1" id="KW-0808">Transferase</keyword>
<dbReference type="SUPFAM" id="SSF53335">
    <property type="entry name" value="S-adenosyl-L-methionine-dependent methyltransferases"/>
    <property type="match status" value="1"/>
</dbReference>
<dbReference type="RefSeq" id="WP_184494752.1">
    <property type="nucleotide sequence ID" value="NZ_JACIJO010000002.1"/>
</dbReference>
<proteinExistence type="predicted"/>
<dbReference type="Gene3D" id="3.40.50.150">
    <property type="entry name" value="Vaccinia Virus protein VP39"/>
    <property type="match status" value="1"/>
</dbReference>